<dbReference type="GO" id="GO:0005524">
    <property type="term" value="F:ATP binding"/>
    <property type="evidence" value="ECO:0007669"/>
    <property type="project" value="InterPro"/>
</dbReference>
<evidence type="ECO:0000256" key="2">
    <source>
        <dbReference type="ARBA" id="ARBA00004496"/>
    </source>
</evidence>
<evidence type="ECO:0000256" key="4">
    <source>
        <dbReference type="ARBA" id="ARBA00022833"/>
    </source>
</evidence>
<dbReference type="GO" id="GO:0003676">
    <property type="term" value="F:nucleic acid binding"/>
    <property type="evidence" value="ECO:0007669"/>
    <property type="project" value="InterPro"/>
</dbReference>
<comment type="caution">
    <text evidence="6">The sequence shown here is derived from an EMBL/GenBank/DDBJ whole genome shotgun (WGS) entry which is preliminary data.</text>
</comment>
<dbReference type="SUPFAM" id="SSF55186">
    <property type="entry name" value="ThrRS/AlaRS common domain"/>
    <property type="match status" value="1"/>
</dbReference>
<dbReference type="Gene3D" id="2.40.30.130">
    <property type="match status" value="1"/>
</dbReference>
<comment type="subcellular location">
    <subcellularLocation>
        <location evidence="2">Cytoplasm</location>
    </subcellularLocation>
</comment>
<dbReference type="Gene3D" id="3.30.980.10">
    <property type="entry name" value="Threonyl-trna Synthetase, Chain A, domain 2"/>
    <property type="match status" value="1"/>
</dbReference>
<dbReference type="PANTHER" id="PTHR43462">
    <property type="entry name" value="ALANYL-TRNA EDITING PROTEIN"/>
    <property type="match status" value="1"/>
</dbReference>
<dbReference type="InterPro" id="IPR009000">
    <property type="entry name" value="Transl_B-barrel_sf"/>
</dbReference>
<dbReference type="Proteomes" id="UP000264702">
    <property type="component" value="Unassembled WGS sequence"/>
</dbReference>
<comment type="cofactor">
    <cofactor evidence="1">
        <name>Zn(2+)</name>
        <dbReference type="ChEBI" id="CHEBI:29105"/>
    </cofactor>
</comment>
<dbReference type="Pfam" id="PF07973">
    <property type="entry name" value="tRNA_SAD"/>
    <property type="match status" value="1"/>
</dbReference>
<dbReference type="PROSITE" id="PS50860">
    <property type="entry name" value="AA_TRNA_LIGASE_II_ALA"/>
    <property type="match status" value="1"/>
</dbReference>
<evidence type="ECO:0000259" key="5">
    <source>
        <dbReference type="PROSITE" id="PS50860"/>
    </source>
</evidence>
<dbReference type="GO" id="GO:0046872">
    <property type="term" value="F:metal ion binding"/>
    <property type="evidence" value="ECO:0007669"/>
    <property type="project" value="UniProtKB-KW"/>
</dbReference>
<evidence type="ECO:0000256" key="3">
    <source>
        <dbReference type="ARBA" id="ARBA00022723"/>
    </source>
</evidence>
<dbReference type="RefSeq" id="WP_117301312.1">
    <property type="nucleotide sequence ID" value="NZ_QVQT02000005.1"/>
</dbReference>
<gene>
    <name evidence="6" type="ORF">D0Y96_14615</name>
</gene>
<dbReference type="SMART" id="SM00863">
    <property type="entry name" value="tRNA_SAD"/>
    <property type="match status" value="1"/>
</dbReference>
<keyword evidence="7" id="KW-1185">Reference proteome</keyword>
<dbReference type="InterPro" id="IPR003156">
    <property type="entry name" value="DHHA1_dom"/>
</dbReference>
<dbReference type="OrthoDB" id="9812949at2"/>
<reference evidence="6 7" key="1">
    <citation type="submission" date="2018-08" db="EMBL/GenBank/DDBJ databases">
        <title>Acidipila sp. 4G-K13, an acidobacterium isolated from forest soil.</title>
        <authorList>
            <person name="Gao Z.-H."/>
            <person name="Qiu L.-H."/>
        </authorList>
    </citation>
    <scope>NUCLEOTIDE SEQUENCE [LARGE SCALE GENOMIC DNA]</scope>
    <source>
        <strain evidence="6 7">4G-K13</strain>
    </source>
</reference>
<feature type="domain" description="Alanyl-transfer RNA synthetases family profile" evidence="5">
    <location>
        <begin position="1"/>
        <end position="255"/>
    </location>
</feature>
<dbReference type="GO" id="GO:0004813">
    <property type="term" value="F:alanine-tRNA ligase activity"/>
    <property type="evidence" value="ECO:0007669"/>
    <property type="project" value="InterPro"/>
</dbReference>
<organism evidence="6 7">
    <name type="scientific">Paracidobacterium acidisoli</name>
    <dbReference type="NCBI Taxonomy" id="2303751"/>
    <lineage>
        <taxon>Bacteria</taxon>
        <taxon>Pseudomonadati</taxon>
        <taxon>Acidobacteriota</taxon>
        <taxon>Terriglobia</taxon>
        <taxon>Terriglobales</taxon>
        <taxon>Acidobacteriaceae</taxon>
        <taxon>Paracidobacterium</taxon>
    </lineage>
</organism>
<sequence length="424" mass="46540">MSDRLYYADSFLKSFEAAVTDIREVSRTAGRSVWQVALDRTAFYPTSGGQPFDTGVLRAVSRTGAVLEAPIESVEEDEHGEVWHTTEKPLLAGSKVEGEIVWSRRLDHMQQHTGQHLLSAIFARELHLSTVSFHLGETASTIDLAGTAPAHHSLERVERIVNEIIAEDRPVRMQVVPREKAEALLAEGQLRKLPEREGEIRLIEIEECDLNACGGTHVRSTGQIGGLLVRGTEKVARGVRVEFVCGLRAVAAARHDAELLERAAALISGKADDLPAALERLKSETKASAKQHLRLSEELAGYHATRLAVEVPIEDQLRLVSRVYADRDREYLRLLASRLTASVPQTVALLFGMESDPGSVVLAHSHDMEFHCGQLLREALASFGMRGGGAADLAQGEIAVDRIQDLRTALTAAIRDRVPSVTRR</sequence>
<keyword evidence="4" id="KW-0862">Zinc</keyword>
<dbReference type="InterPro" id="IPR018165">
    <property type="entry name" value="Ala-tRNA-synth_IIc_core"/>
</dbReference>
<dbReference type="PANTHER" id="PTHR43462:SF1">
    <property type="entry name" value="ALANYL-TRNA EDITING PROTEIN AARSD1"/>
    <property type="match status" value="1"/>
</dbReference>
<protein>
    <submittedName>
        <fullName evidence="6">Alanyl-tRNA editing protein</fullName>
    </submittedName>
</protein>
<dbReference type="EMBL" id="QVQT01000005">
    <property type="protein sequence ID" value="RFU15687.1"/>
    <property type="molecule type" value="Genomic_DNA"/>
</dbReference>
<dbReference type="Pfam" id="PF02272">
    <property type="entry name" value="DHHA1"/>
    <property type="match status" value="1"/>
</dbReference>
<dbReference type="InterPro" id="IPR012947">
    <property type="entry name" value="tRNA_SAD"/>
</dbReference>
<evidence type="ECO:0000256" key="1">
    <source>
        <dbReference type="ARBA" id="ARBA00001947"/>
    </source>
</evidence>
<dbReference type="SUPFAM" id="SSF50447">
    <property type="entry name" value="Translation proteins"/>
    <property type="match status" value="1"/>
</dbReference>
<evidence type="ECO:0000313" key="7">
    <source>
        <dbReference type="Proteomes" id="UP000264702"/>
    </source>
</evidence>
<dbReference type="Gene3D" id="3.10.310.40">
    <property type="match status" value="1"/>
</dbReference>
<dbReference type="GO" id="GO:0006419">
    <property type="term" value="P:alanyl-tRNA aminoacylation"/>
    <property type="evidence" value="ECO:0007669"/>
    <property type="project" value="InterPro"/>
</dbReference>
<dbReference type="AlphaFoldDB" id="A0A372IL73"/>
<proteinExistence type="predicted"/>
<dbReference type="InterPro" id="IPR051335">
    <property type="entry name" value="Alanyl-tRNA_Editing_Enzymes"/>
</dbReference>
<name>A0A372IL73_9BACT</name>
<accession>A0A372IL73</accession>
<dbReference type="InterPro" id="IPR018163">
    <property type="entry name" value="Thr/Ala-tRNA-synth_IIc_edit"/>
</dbReference>
<dbReference type="GO" id="GO:0002161">
    <property type="term" value="F:aminoacyl-tRNA deacylase activity"/>
    <property type="evidence" value="ECO:0007669"/>
    <property type="project" value="UniProtKB-ARBA"/>
</dbReference>
<keyword evidence="3" id="KW-0479">Metal-binding</keyword>
<evidence type="ECO:0000313" key="6">
    <source>
        <dbReference type="EMBL" id="RFU15687.1"/>
    </source>
</evidence>
<dbReference type="GO" id="GO:0005737">
    <property type="term" value="C:cytoplasm"/>
    <property type="evidence" value="ECO:0007669"/>
    <property type="project" value="UniProtKB-SubCell"/>
</dbReference>